<reference evidence="1 2" key="1">
    <citation type="submission" date="2019-02" db="EMBL/GenBank/DDBJ databases">
        <title>Deep-cultivation of Planctomycetes and their phenomic and genomic characterization uncovers novel biology.</title>
        <authorList>
            <person name="Wiegand S."/>
            <person name="Jogler M."/>
            <person name="Boedeker C."/>
            <person name="Pinto D."/>
            <person name="Vollmers J."/>
            <person name="Rivas-Marin E."/>
            <person name="Kohn T."/>
            <person name="Peeters S.H."/>
            <person name="Heuer A."/>
            <person name="Rast P."/>
            <person name="Oberbeckmann S."/>
            <person name="Bunk B."/>
            <person name="Jeske O."/>
            <person name="Meyerdierks A."/>
            <person name="Storesund J.E."/>
            <person name="Kallscheuer N."/>
            <person name="Luecker S."/>
            <person name="Lage O.M."/>
            <person name="Pohl T."/>
            <person name="Merkel B.J."/>
            <person name="Hornburger P."/>
            <person name="Mueller R.-W."/>
            <person name="Bruemmer F."/>
            <person name="Labrenz M."/>
            <person name="Spormann A.M."/>
            <person name="Op den Camp H."/>
            <person name="Overmann J."/>
            <person name="Amann R."/>
            <person name="Jetten M.S.M."/>
            <person name="Mascher T."/>
            <person name="Medema M.H."/>
            <person name="Devos D.P."/>
            <person name="Kaster A.-K."/>
            <person name="Ovreas L."/>
            <person name="Rohde M."/>
            <person name="Galperin M.Y."/>
            <person name="Jogler C."/>
        </authorList>
    </citation>
    <scope>NUCLEOTIDE SEQUENCE [LARGE SCALE GENOMIC DNA]</scope>
    <source>
        <strain evidence="1 2">K23_9</strain>
    </source>
</reference>
<evidence type="ECO:0000313" key="2">
    <source>
        <dbReference type="Proteomes" id="UP000319817"/>
    </source>
</evidence>
<sequence length="62" mass="6995">MILASERDNNFRDRRLYFATRFPRTSEEFVSFLGRSEFTCAKIALSEQIAMGPPLASTAYGG</sequence>
<keyword evidence="2" id="KW-1185">Reference proteome</keyword>
<evidence type="ECO:0000313" key="1">
    <source>
        <dbReference type="EMBL" id="QDT13116.1"/>
    </source>
</evidence>
<proteinExistence type="predicted"/>
<accession>A0A517P167</accession>
<dbReference type="AlphaFoldDB" id="A0A517P167"/>
<dbReference type="EMBL" id="CP036526">
    <property type="protein sequence ID" value="QDT13116.1"/>
    <property type="molecule type" value="Genomic_DNA"/>
</dbReference>
<gene>
    <name evidence="1" type="ORF">K239x_51320</name>
</gene>
<dbReference type="Proteomes" id="UP000319817">
    <property type="component" value="Chromosome"/>
</dbReference>
<protein>
    <submittedName>
        <fullName evidence="1">Uncharacterized protein</fullName>
    </submittedName>
</protein>
<name>A0A517P167_9BACT</name>
<organism evidence="1 2">
    <name type="scientific">Stieleria marina</name>
    <dbReference type="NCBI Taxonomy" id="1930275"/>
    <lineage>
        <taxon>Bacteria</taxon>
        <taxon>Pseudomonadati</taxon>
        <taxon>Planctomycetota</taxon>
        <taxon>Planctomycetia</taxon>
        <taxon>Pirellulales</taxon>
        <taxon>Pirellulaceae</taxon>
        <taxon>Stieleria</taxon>
    </lineage>
</organism>